<keyword evidence="2" id="KW-1185">Reference proteome</keyword>
<gene>
    <name evidence="1" type="ORF">CU086_00625</name>
</gene>
<evidence type="ECO:0000313" key="2">
    <source>
        <dbReference type="Proteomes" id="UP000663075"/>
    </source>
</evidence>
<accession>A0A975A368</accession>
<dbReference type="AlphaFoldDB" id="A0A975A368"/>
<reference evidence="1" key="1">
    <citation type="submission" date="2017-11" db="EMBL/GenBank/DDBJ databases">
        <authorList>
            <person name="Jian Z."/>
        </authorList>
    </citation>
    <scope>NUCLEOTIDE SEQUENCE</scope>
    <source>
        <strain evidence="1">YC</strain>
    </source>
</reference>
<protein>
    <submittedName>
        <fullName evidence="1">Uncharacterized protein</fullName>
    </submittedName>
</protein>
<sequence>MIFKNFSNKLYNNFYKKRIKFILKKNKINFLNCLNIKKIFILFNFDKYLVKIYKNNKISKIKKKFFLI</sequence>
<name>A0A975A368_9PROT</name>
<evidence type="ECO:0000313" key="1">
    <source>
        <dbReference type="EMBL" id="QSF25325.1"/>
    </source>
</evidence>
<dbReference type="EMBL" id="CP024850">
    <property type="protein sequence ID" value="QSF25325.1"/>
    <property type="molecule type" value="Genomic_DNA"/>
</dbReference>
<organism evidence="1 2">
    <name type="scientific">Candidatus Nasuia deltocephalincola</name>
    <dbReference type="NCBI Taxonomy" id="1160784"/>
    <lineage>
        <taxon>Bacteria</taxon>
        <taxon>Pseudomonadati</taxon>
        <taxon>Pseudomonadota</taxon>
        <taxon>Betaproteobacteria</taxon>
        <taxon>Candidatus Nasuia</taxon>
    </lineage>
</organism>
<proteinExistence type="predicted"/>
<dbReference type="Proteomes" id="UP000663075">
    <property type="component" value="Chromosome"/>
</dbReference>